<protein>
    <submittedName>
        <fullName evidence="1">Uncharacterized protein</fullName>
    </submittedName>
</protein>
<reference evidence="1" key="1">
    <citation type="journal article" date="2022" name="bioRxiv">
        <title>Sequencing and chromosome-scale assembly of the giantPleurodeles waltlgenome.</title>
        <authorList>
            <person name="Brown T."/>
            <person name="Elewa A."/>
            <person name="Iarovenko S."/>
            <person name="Subramanian E."/>
            <person name="Araus A.J."/>
            <person name="Petzold A."/>
            <person name="Susuki M."/>
            <person name="Suzuki K.-i.T."/>
            <person name="Hayashi T."/>
            <person name="Toyoda A."/>
            <person name="Oliveira C."/>
            <person name="Osipova E."/>
            <person name="Leigh N.D."/>
            <person name="Simon A."/>
            <person name="Yun M.H."/>
        </authorList>
    </citation>
    <scope>NUCLEOTIDE SEQUENCE</scope>
    <source>
        <strain evidence="1">20211129_DDA</strain>
        <tissue evidence="1">Liver</tissue>
    </source>
</reference>
<proteinExistence type="predicted"/>
<dbReference type="Proteomes" id="UP001066276">
    <property type="component" value="Chromosome 8"/>
</dbReference>
<dbReference type="EMBL" id="JANPWB010000012">
    <property type="protein sequence ID" value="KAJ1112883.1"/>
    <property type="molecule type" value="Genomic_DNA"/>
</dbReference>
<evidence type="ECO:0000313" key="2">
    <source>
        <dbReference type="Proteomes" id="UP001066276"/>
    </source>
</evidence>
<dbReference type="AlphaFoldDB" id="A0AAV7NA40"/>
<name>A0AAV7NA40_PLEWA</name>
<accession>A0AAV7NA40</accession>
<organism evidence="1 2">
    <name type="scientific">Pleurodeles waltl</name>
    <name type="common">Iberian ribbed newt</name>
    <dbReference type="NCBI Taxonomy" id="8319"/>
    <lineage>
        <taxon>Eukaryota</taxon>
        <taxon>Metazoa</taxon>
        <taxon>Chordata</taxon>
        <taxon>Craniata</taxon>
        <taxon>Vertebrata</taxon>
        <taxon>Euteleostomi</taxon>
        <taxon>Amphibia</taxon>
        <taxon>Batrachia</taxon>
        <taxon>Caudata</taxon>
        <taxon>Salamandroidea</taxon>
        <taxon>Salamandridae</taxon>
        <taxon>Pleurodelinae</taxon>
        <taxon>Pleurodeles</taxon>
    </lineage>
</organism>
<keyword evidence="2" id="KW-1185">Reference proteome</keyword>
<comment type="caution">
    <text evidence="1">The sequence shown here is derived from an EMBL/GenBank/DDBJ whole genome shotgun (WGS) entry which is preliminary data.</text>
</comment>
<evidence type="ECO:0000313" key="1">
    <source>
        <dbReference type="EMBL" id="KAJ1112883.1"/>
    </source>
</evidence>
<sequence>MIVQLFPCFSRVIPGWVAWVEDAYLPSSLRFTWGSIALVIMGCAPGGVVGPGFPSGSPQDLEVAIGRIVLEGANCGCPAAAVPGNARELEANGERVSLVALQATPRPGCFCGVQGRTLSDSHLRLPRSHFARLGRGAHAQAACLQLLMVPAAFQWPSAWAPSPGVAQELLLLLGGGDGSWKALPNECAQLRLLGGQVVEAAVAVELTVSAVRLRYAWIAGSLVRCSQDLPSASGLRLQLERWSTVAACGPVLCSSVPFCGYGVPIECLMVTLDVLGEETDCDLLPKVRKSC</sequence>
<gene>
    <name evidence="1" type="ORF">NDU88_001144</name>
</gene>